<feature type="region of interest" description="Disordered" evidence="1">
    <location>
        <begin position="114"/>
        <end position="137"/>
    </location>
</feature>
<evidence type="ECO:0000313" key="2">
    <source>
        <dbReference type="EMBL" id="CAE7809936.1"/>
    </source>
</evidence>
<organism evidence="2 3">
    <name type="scientific">Symbiodinium necroappetens</name>
    <dbReference type="NCBI Taxonomy" id="1628268"/>
    <lineage>
        <taxon>Eukaryota</taxon>
        <taxon>Sar</taxon>
        <taxon>Alveolata</taxon>
        <taxon>Dinophyceae</taxon>
        <taxon>Suessiales</taxon>
        <taxon>Symbiodiniaceae</taxon>
        <taxon>Symbiodinium</taxon>
    </lineage>
</organism>
<dbReference type="OrthoDB" id="415690at2759"/>
<reference evidence="2" key="1">
    <citation type="submission" date="2021-02" db="EMBL/GenBank/DDBJ databases">
        <authorList>
            <person name="Dougan E. K."/>
            <person name="Rhodes N."/>
            <person name="Thang M."/>
            <person name="Chan C."/>
        </authorList>
    </citation>
    <scope>NUCLEOTIDE SEQUENCE</scope>
</reference>
<dbReference type="Proteomes" id="UP000601435">
    <property type="component" value="Unassembled WGS sequence"/>
</dbReference>
<name>A0A812Z345_9DINO</name>
<dbReference type="EMBL" id="CAJNJA010045487">
    <property type="protein sequence ID" value="CAE7809936.1"/>
    <property type="molecule type" value="Genomic_DNA"/>
</dbReference>
<accession>A0A812Z345</accession>
<protein>
    <recommendedName>
        <fullName evidence="4">Reverse transcriptase domain-containing protein</fullName>
    </recommendedName>
</protein>
<sequence>VIEARPLLDWDSFHARPAEWLEAIGISQHRDEIRLLPVDFTPASDSTVPISLQWPDAHMSRQARLETVNTWLAEAERLRAKTVVHAARAGHERRVTLLRSRSLKTWAACLRGPQRPSQTYTPRVFRTDTGTRRPRTPEEMRRAAAHEWQPLFAQPNPPWAHPLVQVWQDADGLRCLLLGPSSSDAHNAPSLLRPLSASERSKWISKMSASRPGPSGWKLCFLLFFPSWVQELFWLMLDIQRQHACIAPSLLQAVQVNLPKPKGGWRPLTMLEESYKAIEGPVTHRLLSARAALPAGAVYSATNRAYEPGQSAAADVLYLDVMVTEDALHHGLPLARVPADFEKFFNAINLPLVDAVQQARGVPPEVRQFYQAAFQGLTIVVDTKWGPSPPVHCKRGVPQGAGACQLPQLLCDLSMGSLLTGIGFAWDKFHAFASDWDAFAASPDCAAAGFTADAAPVSGYDIWSGGTRAFRLPRARADEEEVLLGKRGTLLDRHSLAADDTLKRLQGLLQKFTWRRLSWDELLMGAQLYGAGYLNYAPLVGLLEPQELHKHDAAMQHLLLRSLGVRSTAERVGLLAPRRLGGLQLHSAVETFLGAVSAEVLRLLNSPCLAGQLARDSLREAMLMEPAHAEQCSFMVVRAMRLLAGYGLFINASTERSVSRVLDHIVQAQGLSPAGLIGTFDARKFDSMVKFCRVGPVANAVRTILRSLKERGIPPPSWGHLDHWRNLPGSCPVSPETCAAAVVASLAQSNRDWEVECGIFHVAMAHYPEDWMEQSWDTPDDPSNDPRSRHLDSLHYILPGESIALFADGGARGQSCCTFACQAQAFTVSHDHFLSPGAAGPQLSSRLPSRYGWEKVGIHAAELMGMLTSLRWSRPGDWNLLTLDRSSLFPLLDVAAAGSSKQVLARPCQHLISRVHAVIRALKQAWSDQSPVPPWRSHQISHPSAWNVKQESHGRSLTLCRIAFAEHGLVGVDVKSHQQGVPLPNPFIVQGNVRQDEQCSAACHLPCPSDVWWPSGGPAFQLSHLGKAVSVPCRDFLRNLLRAEATAKWQMRLFRANWHTRQGSSSPVWTFAYSPAFVSHRTGINGCCPRTCTSSTFPPLPIAACVLLVGAGRSDCTRILISKIWQTAGPT</sequence>
<keyword evidence="3" id="KW-1185">Reference proteome</keyword>
<evidence type="ECO:0008006" key="4">
    <source>
        <dbReference type="Google" id="ProtNLM"/>
    </source>
</evidence>
<dbReference type="AlphaFoldDB" id="A0A812Z345"/>
<feature type="compositionally biased region" description="Basic and acidic residues" evidence="1">
    <location>
        <begin position="125"/>
        <end position="137"/>
    </location>
</feature>
<evidence type="ECO:0000256" key="1">
    <source>
        <dbReference type="SAM" id="MobiDB-lite"/>
    </source>
</evidence>
<comment type="caution">
    <text evidence="2">The sequence shown here is derived from an EMBL/GenBank/DDBJ whole genome shotgun (WGS) entry which is preliminary data.</text>
</comment>
<evidence type="ECO:0000313" key="3">
    <source>
        <dbReference type="Proteomes" id="UP000601435"/>
    </source>
</evidence>
<feature type="non-terminal residue" evidence="2">
    <location>
        <position position="1"/>
    </location>
</feature>
<gene>
    <name evidence="2" type="ORF">SNEC2469_LOCUS23977</name>
</gene>
<proteinExistence type="predicted"/>